<keyword evidence="2" id="KW-1185">Reference proteome</keyword>
<sequence>MRELHDPLELELRRLLLEWDPIGVIPGAPEDEYDCMIPALRSMVEREVGSDEIHGYLVWELREHFGLTPNEATGVVAGQIAALATGRPPVG</sequence>
<evidence type="ECO:0000313" key="1">
    <source>
        <dbReference type="EMBL" id="MFD1889320.1"/>
    </source>
</evidence>
<organism evidence="1 2">
    <name type="scientific">Luteococcus peritonei</name>
    <dbReference type="NCBI Taxonomy" id="88874"/>
    <lineage>
        <taxon>Bacteria</taxon>
        <taxon>Bacillati</taxon>
        <taxon>Actinomycetota</taxon>
        <taxon>Actinomycetes</taxon>
        <taxon>Propionibacteriales</taxon>
        <taxon>Propionibacteriaceae</taxon>
        <taxon>Luteococcus</taxon>
    </lineage>
</organism>
<comment type="caution">
    <text evidence="1">The sequence shown here is derived from an EMBL/GenBank/DDBJ whole genome shotgun (WGS) entry which is preliminary data.</text>
</comment>
<proteinExistence type="predicted"/>
<protein>
    <recommendedName>
        <fullName evidence="3">DUF1871 family protein</fullName>
    </recommendedName>
</protein>
<dbReference type="Proteomes" id="UP001597326">
    <property type="component" value="Unassembled WGS sequence"/>
</dbReference>
<evidence type="ECO:0008006" key="3">
    <source>
        <dbReference type="Google" id="ProtNLM"/>
    </source>
</evidence>
<evidence type="ECO:0000313" key="2">
    <source>
        <dbReference type="Proteomes" id="UP001597326"/>
    </source>
</evidence>
<gene>
    <name evidence="1" type="ORF">ACFSCS_03850</name>
</gene>
<dbReference type="RefSeq" id="WP_343872328.1">
    <property type="nucleotide sequence ID" value="NZ_BAAAIX010000007.1"/>
</dbReference>
<accession>A0ABW4RTZ8</accession>
<name>A0ABW4RTZ8_9ACTN</name>
<reference evidence="2" key="1">
    <citation type="journal article" date="2019" name="Int. J. Syst. Evol. Microbiol.">
        <title>The Global Catalogue of Microorganisms (GCM) 10K type strain sequencing project: providing services to taxonomists for standard genome sequencing and annotation.</title>
        <authorList>
            <consortium name="The Broad Institute Genomics Platform"/>
            <consortium name="The Broad Institute Genome Sequencing Center for Infectious Disease"/>
            <person name="Wu L."/>
            <person name="Ma J."/>
        </authorList>
    </citation>
    <scope>NUCLEOTIDE SEQUENCE [LARGE SCALE GENOMIC DNA]</scope>
    <source>
        <strain evidence="2">CAIM 431</strain>
    </source>
</reference>
<dbReference type="EMBL" id="JBHUFZ010000008">
    <property type="protein sequence ID" value="MFD1889320.1"/>
    <property type="molecule type" value="Genomic_DNA"/>
</dbReference>